<protein>
    <submittedName>
        <fullName evidence="1">Nitrogen regulation protein NIFR3</fullName>
    </submittedName>
</protein>
<name>A0AB74Q3A4_STAAU</name>
<dbReference type="Proteomes" id="UP000280323">
    <property type="component" value="Chromosome"/>
</dbReference>
<proteinExistence type="predicted"/>
<sequence length="133" mass="15026">MKTRLQQAFFNSSQGPQHREIGFPISTDNASWGVGPNTENFEKKFYRQCELGCGPQHREFRKEILQAMRVGVWAPTQRISKKILQAMRVGVWAPTQKLTKSQLTIMCKLAGPQQREIGFPISTDSASWGGTTK</sequence>
<evidence type="ECO:0000313" key="1">
    <source>
        <dbReference type="EMBL" id="VDY47719.1"/>
    </source>
</evidence>
<dbReference type="EMBL" id="LR133917">
    <property type="protein sequence ID" value="VDY47719.1"/>
    <property type="molecule type" value="Genomic_DNA"/>
</dbReference>
<accession>A0AB74Q3A4</accession>
<gene>
    <name evidence="1" type="ORF">NCTC8317_00755</name>
</gene>
<dbReference type="AlphaFoldDB" id="A0AB74Q3A4"/>
<organism evidence="1">
    <name type="scientific">Staphylococcus aureus</name>
    <dbReference type="NCBI Taxonomy" id="1280"/>
    <lineage>
        <taxon>Bacteria</taxon>
        <taxon>Bacillati</taxon>
        <taxon>Bacillota</taxon>
        <taxon>Bacilli</taxon>
        <taxon>Bacillales</taxon>
        <taxon>Staphylococcaceae</taxon>
        <taxon>Staphylococcus</taxon>
    </lineage>
</organism>
<reference evidence="1" key="1">
    <citation type="submission" date="2018-12" db="EMBL/GenBank/DDBJ databases">
        <authorList>
            <consortium name="Pathogen Informatics"/>
        </authorList>
    </citation>
    <scope>NUCLEOTIDE SEQUENCE</scope>
    <source>
        <strain evidence="1">NCTC8317</strain>
    </source>
</reference>